<dbReference type="PANTHER" id="PTHR13018">
    <property type="entry name" value="PROBABLE MEMBRANE PROTEIN DUF221-RELATED"/>
    <property type="match status" value="1"/>
</dbReference>
<feature type="domain" description="CSC1/OSCA1-like N-terminal transmembrane" evidence="11">
    <location>
        <begin position="5"/>
        <end position="165"/>
    </location>
</feature>
<evidence type="ECO:0000259" key="11">
    <source>
        <dbReference type="Pfam" id="PF13967"/>
    </source>
</evidence>
<gene>
    <name evidence="13" type="ORF">DCAR_0312567</name>
</gene>
<organism evidence="13 14">
    <name type="scientific">Daucus carota subsp. sativus</name>
    <name type="common">Carrot</name>
    <dbReference type="NCBI Taxonomy" id="79200"/>
    <lineage>
        <taxon>Eukaryota</taxon>
        <taxon>Viridiplantae</taxon>
        <taxon>Streptophyta</taxon>
        <taxon>Embryophyta</taxon>
        <taxon>Tracheophyta</taxon>
        <taxon>Spermatophyta</taxon>
        <taxon>Magnoliopsida</taxon>
        <taxon>eudicotyledons</taxon>
        <taxon>Gunneridae</taxon>
        <taxon>Pentapetalae</taxon>
        <taxon>asterids</taxon>
        <taxon>campanulids</taxon>
        <taxon>Apiales</taxon>
        <taxon>Apiaceae</taxon>
        <taxon>Apioideae</taxon>
        <taxon>Scandiceae</taxon>
        <taxon>Daucinae</taxon>
        <taxon>Daucus</taxon>
        <taxon>Daucus sect. Daucus</taxon>
    </lineage>
</organism>
<dbReference type="Pfam" id="PF02714">
    <property type="entry name" value="RSN1_7TM"/>
    <property type="match status" value="1"/>
</dbReference>
<accession>A0A166B3S7</accession>
<evidence type="ECO:0000256" key="4">
    <source>
        <dbReference type="ARBA" id="ARBA00022692"/>
    </source>
</evidence>
<comment type="subcellular location">
    <subcellularLocation>
        <location evidence="1">Membrane</location>
        <topology evidence="1">Multi-pass membrane protein</topology>
    </subcellularLocation>
</comment>
<feature type="domain" description="CSC1/OSCA1-like 7TM region" evidence="10">
    <location>
        <begin position="351"/>
        <end position="616"/>
    </location>
</feature>
<dbReference type="OrthoDB" id="1689567at2759"/>
<keyword evidence="9" id="KW-0407">Ion channel</keyword>
<name>A0A166B3S7_DAUCS</name>
<evidence type="ECO:0000313" key="14">
    <source>
        <dbReference type="Proteomes" id="UP000077755"/>
    </source>
</evidence>
<dbReference type="InterPro" id="IPR027815">
    <property type="entry name" value="CSC1/OSCA1-like_cyt"/>
</dbReference>
<evidence type="ECO:0000259" key="12">
    <source>
        <dbReference type="Pfam" id="PF14703"/>
    </source>
</evidence>
<evidence type="ECO:0000256" key="7">
    <source>
        <dbReference type="ARBA" id="ARBA00023065"/>
    </source>
</evidence>
<evidence type="ECO:0000256" key="9">
    <source>
        <dbReference type="ARBA" id="ARBA00023303"/>
    </source>
</evidence>
<keyword evidence="14" id="KW-1185">Reference proteome</keyword>
<evidence type="ECO:0000259" key="10">
    <source>
        <dbReference type="Pfam" id="PF02714"/>
    </source>
</evidence>
<comment type="similarity">
    <text evidence="2">Belongs to the CSC1 (TC 1.A.17) family.</text>
</comment>
<evidence type="ECO:0000256" key="2">
    <source>
        <dbReference type="ARBA" id="ARBA00007779"/>
    </source>
</evidence>
<evidence type="ECO:0000256" key="6">
    <source>
        <dbReference type="ARBA" id="ARBA00022989"/>
    </source>
</evidence>
<evidence type="ECO:0000256" key="3">
    <source>
        <dbReference type="ARBA" id="ARBA00022448"/>
    </source>
</evidence>
<reference evidence="13" key="2">
    <citation type="submission" date="2022-03" db="EMBL/GenBank/DDBJ databases">
        <title>Draft title - Genomic analysis of global carrot germplasm unveils the trajectory of domestication and the origin of high carotenoid orange carrot.</title>
        <authorList>
            <person name="Iorizzo M."/>
            <person name="Ellison S."/>
            <person name="Senalik D."/>
            <person name="Macko-Podgorni A."/>
            <person name="Grzebelus D."/>
            <person name="Bostan H."/>
            <person name="Rolling W."/>
            <person name="Curaba J."/>
            <person name="Simon P."/>
        </authorList>
    </citation>
    <scope>NUCLEOTIDE SEQUENCE</scope>
    <source>
        <tissue evidence="13">Leaf</tissue>
    </source>
</reference>
<dbReference type="InterPro" id="IPR003864">
    <property type="entry name" value="CSC1/OSCA1-like_7TM"/>
</dbReference>
<keyword evidence="7" id="KW-0406">Ion transport</keyword>
<keyword evidence="3" id="KW-0813">Transport</keyword>
<feature type="domain" description="CSC1/OSCA1-like cytosolic" evidence="12">
    <location>
        <begin position="186"/>
        <end position="338"/>
    </location>
</feature>
<evidence type="ECO:0000313" key="13">
    <source>
        <dbReference type="EMBL" id="WOG93286.1"/>
    </source>
</evidence>
<dbReference type="Proteomes" id="UP000077755">
    <property type="component" value="Chromosome 3"/>
</dbReference>
<proteinExistence type="inferred from homology"/>
<dbReference type="Gramene" id="KZN02322">
    <property type="protein sequence ID" value="KZN02322"/>
    <property type="gene ID" value="DCAR_011076"/>
</dbReference>
<keyword evidence="6" id="KW-1133">Transmembrane helix</keyword>
<evidence type="ECO:0000256" key="8">
    <source>
        <dbReference type="ARBA" id="ARBA00023136"/>
    </source>
</evidence>
<reference evidence="13" key="1">
    <citation type="journal article" date="2016" name="Nat. Genet.">
        <title>A high-quality carrot genome assembly provides new insights into carotenoid accumulation and asterid genome evolution.</title>
        <authorList>
            <person name="Iorizzo M."/>
            <person name="Ellison S."/>
            <person name="Senalik D."/>
            <person name="Zeng P."/>
            <person name="Satapoomin P."/>
            <person name="Huang J."/>
            <person name="Bowman M."/>
            <person name="Iovene M."/>
            <person name="Sanseverino W."/>
            <person name="Cavagnaro P."/>
            <person name="Yildiz M."/>
            <person name="Macko-Podgorni A."/>
            <person name="Moranska E."/>
            <person name="Grzebelus E."/>
            <person name="Grzebelus D."/>
            <person name="Ashrafi H."/>
            <person name="Zheng Z."/>
            <person name="Cheng S."/>
            <person name="Spooner D."/>
            <person name="Van Deynze A."/>
            <person name="Simon P."/>
        </authorList>
    </citation>
    <scope>NUCLEOTIDE SEQUENCE</scope>
    <source>
        <tissue evidence="13">Leaf</tissue>
    </source>
</reference>
<dbReference type="GO" id="GO:0005886">
    <property type="term" value="C:plasma membrane"/>
    <property type="evidence" value="ECO:0007669"/>
    <property type="project" value="TreeGrafter"/>
</dbReference>
<keyword evidence="8" id="KW-0472">Membrane</keyword>
<dbReference type="Pfam" id="PF13967">
    <property type="entry name" value="RSN1_TM"/>
    <property type="match status" value="1"/>
</dbReference>
<dbReference type="EMBL" id="CP093345">
    <property type="protein sequence ID" value="WOG93286.1"/>
    <property type="molecule type" value="Genomic_DNA"/>
</dbReference>
<keyword evidence="4" id="KW-0812">Transmembrane</keyword>
<dbReference type="OMA" id="NWACVAL"/>
<dbReference type="InterPro" id="IPR032880">
    <property type="entry name" value="CSC1/OSCA1-like_N"/>
</dbReference>
<dbReference type="KEGG" id="dcr:108214426"/>
<dbReference type="PANTHER" id="PTHR13018:SF109">
    <property type="entry name" value="CSC1-LIKE PROTEIN HYP1"/>
    <property type="match status" value="1"/>
</dbReference>
<dbReference type="InterPro" id="IPR045122">
    <property type="entry name" value="Csc1-like"/>
</dbReference>
<evidence type="ECO:0000256" key="1">
    <source>
        <dbReference type="ARBA" id="ARBA00004141"/>
    </source>
</evidence>
<dbReference type="Pfam" id="PF14703">
    <property type="entry name" value="PHM7_cyt"/>
    <property type="match status" value="1"/>
</dbReference>
<sequence>MILSALLTSVGINLGLCLLFFTLYSILRKQPSNANVYAPRLVVKGKLQRNEFNFERILPSASWLRKAWETSEEELLSVSGLDAVIFMRIFIFSIKIFTFAMTIALILLPINYLGDQLTLADFDLPNKSLESFSISNVNDGSIRLWIHFSAAYIFTAFVCYLLYSEFSYISSKRITCFYSSEPKLHQFTVLVRSIPVSSGISYSESVENFFTEYYPSTYLSHVIVRRTNKLQKLISDADNLSRRLLHMKSRKSTRQKVGRASFLGRKVDLLDQYEKKLEFLVESVRMEQALITGQEVPAAFVSFKSRFGAAVALHIKQGANPTEWNTETAPEPQDVYWPFFSASFMRRWISNYVAVVACIVLTVLFFGPVLLVQSLTHLNQLETWFPFLKGILSMKLVSQVITGYLPSLVLQMFQYFVPPTMIMLSSIQGYIARSQIEKSACYKVLWFTVWNVFFVTVLSGSILYQTNVFLEIKKLPNVLAVAVPGQAEFFIAYVLTSGWTSTSSELFQLIQLIWSFIERNILGRSDDELEVPSVPYHREIPKILFFVLLGITYFFLAPLILPFILVYFCLGYIIFRNQLLNVYAPKYETNGKFWPIVHNLTIFSLVLMHIIAFGIFGLKKMPLASGFMIPLPVMTILFNNYCRRRFLPMFSSYAAECLIKKDKNDQNNPTMDAFYEKLVTAYRDPALSPIQITENIDGLSAPLL</sequence>
<keyword evidence="5" id="KW-0106">Calcium</keyword>
<protein>
    <submittedName>
        <fullName evidence="13">Uncharacterized protein</fullName>
    </submittedName>
</protein>
<dbReference type="GO" id="GO:0005227">
    <property type="term" value="F:calcium-activated cation channel activity"/>
    <property type="evidence" value="ECO:0007669"/>
    <property type="project" value="InterPro"/>
</dbReference>
<dbReference type="AlphaFoldDB" id="A0A166B3S7"/>
<evidence type="ECO:0000256" key="5">
    <source>
        <dbReference type="ARBA" id="ARBA00022837"/>
    </source>
</evidence>